<dbReference type="InterPro" id="IPR006067">
    <property type="entry name" value="NO2/SO3_Rdtase_4Fe4S_dom"/>
</dbReference>
<reference evidence="9 10" key="1">
    <citation type="submission" date="2023-12" db="EMBL/GenBank/DDBJ databases">
        <title>Genome sequencing and assembly of bacterial species from a model synthetic community.</title>
        <authorList>
            <person name="Hogle S.L."/>
        </authorList>
    </citation>
    <scope>NUCLEOTIDE SEQUENCE [LARGE SCALE GENOMIC DNA]</scope>
    <source>
        <strain evidence="9 10">HAMBI_2792</strain>
    </source>
</reference>
<evidence type="ECO:0000256" key="1">
    <source>
        <dbReference type="ARBA" id="ARBA00022485"/>
    </source>
</evidence>
<dbReference type="InterPro" id="IPR006066">
    <property type="entry name" value="NO2/SO3_Rdtase_FeS/sirohaem_BS"/>
</dbReference>
<dbReference type="Pfam" id="PF01077">
    <property type="entry name" value="NIR_SIR"/>
    <property type="match status" value="2"/>
</dbReference>
<keyword evidence="3" id="KW-0479">Metal-binding</keyword>
<evidence type="ECO:0000256" key="6">
    <source>
        <dbReference type="ARBA" id="ARBA00023014"/>
    </source>
</evidence>
<feature type="domain" description="Nitrite/Sulfite reductase ferredoxin-like" evidence="8">
    <location>
        <begin position="351"/>
        <end position="403"/>
    </location>
</feature>
<feature type="domain" description="Nitrite/Sulfite reductase ferredoxin-like" evidence="8">
    <location>
        <begin position="53"/>
        <end position="110"/>
    </location>
</feature>
<keyword evidence="5" id="KW-0408">Iron</keyword>
<keyword evidence="10" id="KW-1185">Reference proteome</keyword>
<evidence type="ECO:0000256" key="3">
    <source>
        <dbReference type="ARBA" id="ARBA00022723"/>
    </source>
</evidence>
<dbReference type="PANTHER" id="PTHR32439:SF9">
    <property type="entry name" value="BLR3264 PROTEIN"/>
    <property type="match status" value="1"/>
</dbReference>
<evidence type="ECO:0000313" key="10">
    <source>
        <dbReference type="Proteomes" id="UP001324384"/>
    </source>
</evidence>
<dbReference type="PANTHER" id="PTHR32439">
    <property type="entry name" value="FERREDOXIN--NITRITE REDUCTASE, CHLOROPLASTIC"/>
    <property type="match status" value="1"/>
</dbReference>
<evidence type="ECO:0000259" key="7">
    <source>
        <dbReference type="Pfam" id="PF01077"/>
    </source>
</evidence>
<name>A0ABZ0WY86_9GAMM</name>
<dbReference type="SUPFAM" id="SSF55124">
    <property type="entry name" value="Nitrite/Sulfite reductase N-terminal domain-like"/>
    <property type="match status" value="2"/>
</dbReference>
<gene>
    <name evidence="9" type="ORF">U0021_01090</name>
</gene>
<dbReference type="EMBL" id="CP139961">
    <property type="protein sequence ID" value="WQE04228.1"/>
    <property type="molecule type" value="Genomic_DNA"/>
</dbReference>
<dbReference type="PROSITE" id="PS00365">
    <property type="entry name" value="NIR_SIR"/>
    <property type="match status" value="1"/>
</dbReference>
<protein>
    <submittedName>
        <fullName evidence="9">Nitrite/sulfite reductase</fullName>
        <ecNumber evidence="9">1.8.7.1</ecNumber>
    </submittedName>
</protein>
<evidence type="ECO:0000256" key="2">
    <source>
        <dbReference type="ARBA" id="ARBA00022617"/>
    </source>
</evidence>
<dbReference type="InterPro" id="IPR005117">
    <property type="entry name" value="NiRdtase/SiRdtase_haem-b_fer"/>
</dbReference>
<dbReference type="GO" id="GO:0050311">
    <property type="term" value="F:sulfite reductase (ferredoxin) activity"/>
    <property type="evidence" value="ECO:0007669"/>
    <property type="project" value="UniProtKB-EC"/>
</dbReference>
<evidence type="ECO:0000256" key="4">
    <source>
        <dbReference type="ARBA" id="ARBA00023002"/>
    </source>
</evidence>
<proteinExistence type="predicted"/>
<keyword evidence="1" id="KW-0004">4Fe-4S</keyword>
<dbReference type="InterPro" id="IPR036136">
    <property type="entry name" value="Nit/Sulf_reduc_fer-like_dom_sf"/>
</dbReference>
<dbReference type="InterPro" id="IPR045854">
    <property type="entry name" value="NO2/SO3_Rdtase_4Fe4S_sf"/>
</dbReference>
<dbReference type="RefSeq" id="WP_114800800.1">
    <property type="nucleotide sequence ID" value="NZ_CP139961.1"/>
</dbReference>
<dbReference type="Pfam" id="PF03460">
    <property type="entry name" value="NIR_SIR_ferr"/>
    <property type="match status" value="2"/>
</dbReference>
<evidence type="ECO:0000256" key="5">
    <source>
        <dbReference type="ARBA" id="ARBA00023004"/>
    </source>
</evidence>
<dbReference type="Proteomes" id="UP001324384">
    <property type="component" value="Chromosome"/>
</dbReference>
<keyword evidence="6" id="KW-0411">Iron-sulfur</keyword>
<keyword evidence="2" id="KW-0349">Heme</keyword>
<evidence type="ECO:0000259" key="8">
    <source>
        <dbReference type="Pfam" id="PF03460"/>
    </source>
</evidence>
<dbReference type="Gene3D" id="3.30.413.10">
    <property type="entry name" value="Sulfite Reductase Hemoprotein, domain 1"/>
    <property type="match status" value="2"/>
</dbReference>
<organism evidence="9 10">
    <name type="scientific">Moraxella canis</name>
    <dbReference type="NCBI Taxonomy" id="90239"/>
    <lineage>
        <taxon>Bacteria</taxon>
        <taxon>Pseudomonadati</taxon>
        <taxon>Pseudomonadota</taxon>
        <taxon>Gammaproteobacteria</taxon>
        <taxon>Moraxellales</taxon>
        <taxon>Moraxellaceae</taxon>
        <taxon>Moraxella</taxon>
    </lineage>
</organism>
<accession>A0ABZ0WY86</accession>
<dbReference type="Gene3D" id="3.90.480.10">
    <property type="entry name" value="Sulfite Reductase Hemoprotein,Domain 2"/>
    <property type="match status" value="1"/>
</dbReference>
<evidence type="ECO:0000313" key="9">
    <source>
        <dbReference type="EMBL" id="WQE04228.1"/>
    </source>
</evidence>
<keyword evidence="4 9" id="KW-0560">Oxidoreductase</keyword>
<sequence length="558" mass="62509">MYQYSYADQKLVDERVAQFRSQTERFLAGELPEEQFLPLRLQNGLYIQRHAPMLRIAIPYGLMGSHQLRTLAEIARDYDKGYGHFTTRTNLQLNWVKLEEVPDILAKLAANQMHAIQTSGNCIRNTTTDPYSGIHADEIADPRPYCEIIRQWSTFHPEFAFLPRKFKIAVIGTKTDRAATQVHDIGLHLVERDGEIGFEVIVGGGLGRTPIIGKLINEFLPRRHLLSYLDAILRVYNLEGRRDNKYKARIKILVESLGKEVFAQKVNDEWQSLKDGDLTLTDAHFTKAESYFTTPAYEQIDGLAAQVKLDEFLADKAFRDWYEHNTVAHKINGYKAVVISLKAGVVDGAYVPAGDITDTQMFALADLADEYSLGEIRATHQQNLVLGDVKVTDLYALWQKLTALNLARANIGTLTDMIVCPGFDYCALANATTHNIAESIEKQFNDLDYLYDLGDIRLNMSGCMNACAHHHVGDIGILGVDKKGEHWYQISLGGNSGENAKLGQILGRAVAADEVAQTIATIVDVYKNERIESDEHIESFAQAVERLGIAPFKAAVYS</sequence>
<feature type="domain" description="Nitrite/sulphite reductase 4Fe-4S" evidence="7">
    <location>
        <begin position="416"/>
        <end position="556"/>
    </location>
</feature>
<dbReference type="InterPro" id="IPR051329">
    <property type="entry name" value="NIR_SIR_4Fe-4S"/>
</dbReference>
<feature type="domain" description="Nitrite/sulphite reductase 4Fe-4S" evidence="7">
    <location>
        <begin position="119"/>
        <end position="271"/>
    </location>
</feature>
<dbReference type="EC" id="1.8.7.1" evidence="9"/>
<dbReference type="SUPFAM" id="SSF56014">
    <property type="entry name" value="Nitrite and sulphite reductase 4Fe-4S domain-like"/>
    <property type="match status" value="2"/>
</dbReference>